<dbReference type="InterPro" id="IPR005467">
    <property type="entry name" value="His_kinase_dom"/>
</dbReference>
<dbReference type="InterPro" id="IPR004358">
    <property type="entry name" value="Sig_transdc_His_kin-like_C"/>
</dbReference>
<dbReference type="CDD" id="cd16922">
    <property type="entry name" value="HATPase_EvgS-ArcB-TorS-like"/>
    <property type="match status" value="1"/>
</dbReference>
<feature type="domain" description="CHASE" evidence="19">
    <location>
        <begin position="106"/>
        <end position="221"/>
    </location>
</feature>
<dbReference type="AlphaFoldDB" id="A0A090AIR5"/>
<dbReference type="FunFam" id="3.30.565.10:FF:000010">
    <property type="entry name" value="Sensor histidine kinase RcsC"/>
    <property type="match status" value="1"/>
</dbReference>
<evidence type="ECO:0000256" key="6">
    <source>
        <dbReference type="ARBA" id="ARBA00022692"/>
    </source>
</evidence>
<dbReference type="KEGG" id="tig:THII_1020"/>
<protein>
    <recommendedName>
        <fullName evidence="3">histidine kinase</fullName>
        <ecNumber evidence="3">2.7.13.3</ecNumber>
    </recommendedName>
</protein>
<keyword evidence="9" id="KW-0067">ATP-binding</keyword>
<evidence type="ECO:0000256" key="1">
    <source>
        <dbReference type="ARBA" id="ARBA00000085"/>
    </source>
</evidence>
<dbReference type="InterPro" id="IPR003594">
    <property type="entry name" value="HATPase_dom"/>
</dbReference>
<dbReference type="EC" id="2.7.13.3" evidence="3"/>
<evidence type="ECO:0000256" key="5">
    <source>
        <dbReference type="ARBA" id="ARBA00022679"/>
    </source>
</evidence>
<keyword evidence="8 20" id="KW-0418">Kinase</keyword>
<dbReference type="Pfam" id="PF08448">
    <property type="entry name" value="PAS_4"/>
    <property type="match status" value="1"/>
</dbReference>
<keyword evidence="5" id="KW-0808">Transferase</keyword>
<dbReference type="PROSITE" id="PS50109">
    <property type="entry name" value="HIS_KIN"/>
    <property type="match status" value="1"/>
</dbReference>
<evidence type="ECO:0000259" key="15">
    <source>
        <dbReference type="PROSITE" id="PS50109"/>
    </source>
</evidence>
<dbReference type="GO" id="GO:0000155">
    <property type="term" value="F:phosphorelay sensor kinase activity"/>
    <property type="evidence" value="ECO:0007669"/>
    <property type="project" value="InterPro"/>
</dbReference>
<keyword evidence="6" id="KW-0812">Transmembrane</keyword>
<keyword evidence="12" id="KW-0472">Membrane</keyword>
<dbReference type="PROSITE" id="PS50112">
    <property type="entry name" value="PAS"/>
    <property type="match status" value="2"/>
</dbReference>
<keyword evidence="14" id="KW-0175">Coiled coil</keyword>
<evidence type="ECO:0000256" key="8">
    <source>
        <dbReference type="ARBA" id="ARBA00022777"/>
    </source>
</evidence>
<dbReference type="SMART" id="SM00388">
    <property type="entry name" value="HisKA"/>
    <property type="match status" value="1"/>
</dbReference>
<dbReference type="CDD" id="cd17546">
    <property type="entry name" value="REC_hyHK_CKI1_RcsC-like"/>
    <property type="match status" value="1"/>
</dbReference>
<dbReference type="NCBIfam" id="TIGR00229">
    <property type="entry name" value="sensory_box"/>
    <property type="match status" value="3"/>
</dbReference>
<keyword evidence="11" id="KW-0902">Two-component regulatory system</keyword>
<evidence type="ECO:0000259" key="18">
    <source>
        <dbReference type="PROSITE" id="PS50113"/>
    </source>
</evidence>
<dbReference type="InterPro" id="IPR001610">
    <property type="entry name" value="PAC"/>
</dbReference>
<feature type="domain" description="PAS" evidence="17">
    <location>
        <begin position="601"/>
        <end position="645"/>
    </location>
</feature>
<dbReference type="InterPro" id="IPR001789">
    <property type="entry name" value="Sig_transdc_resp-reg_receiver"/>
</dbReference>
<dbReference type="PANTHER" id="PTHR43047">
    <property type="entry name" value="TWO-COMPONENT HISTIDINE PROTEIN KINASE"/>
    <property type="match status" value="1"/>
</dbReference>
<organism evidence="20 21">
    <name type="scientific">Thioploca ingrica</name>
    <dbReference type="NCBI Taxonomy" id="40754"/>
    <lineage>
        <taxon>Bacteria</taxon>
        <taxon>Pseudomonadati</taxon>
        <taxon>Pseudomonadota</taxon>
        <taxon>Gammaproteobacteria</taxon>
        <taxon>Thiotrichales</taxon>
        <taxon>Thiotrichaceae</taxon>
        <taxon>Thioploca</taxon>
    </lineage>
</organism>
<dbReference type="InterPro" id="IPR000700">
    <property type="entry name" value="PAS-assoc_C"/>
</dbReference>
<evidence type="ECO:0000256" key="7">
    <source>
        <dbReference type="ARBA" id="ARBA00022741"/>
    </source>
</evidence>
<dbReference type="SMART" id="SM00387">
    <property type="entry name" value="HATPase_c"/>
    <property type="match status" value="1"/>
</dbReference>
<dbReference type="FunFam" id="1.10.287.130:FF:000004">
    <property type="entry name" value="Ethylene receptor 1"/>
    <property type="match status" value="1"/>
</dbReference>
<accession>A0A090AIR5</accession>
<dbReference type="PRINTS" id="PR00344">
    <property type="entry name" value="BCTRLSENSOR"/>
</dbReference>
<proteinExistence type="predicted"/>
<dbReference type="Gene3D" id="3.30.565.10">
    <property type="entry name" value="Histidine kinase-like ATPase, C-terminal domain"/>
    <property type="match status" value="1"/>
</dbReference>
<evidence type="ECO:0000313" key="21">
    <source>
        <dbReference type="Proteomes" id="UP000031623"/>
    </source>
</evidence>
<sequence length="1208" mass="138012">MGIWHTLQHTIYQHHYAQFEERIAQIKTTISHRFYAYEQMLRGIESLFAAVPVVTYPVWYKYVSYLQGQNDYPQFTSIFFAKYILDKEKDKYTTPIQTPRVSHYTVQPSGKRPEYLPIVYQKSFTAIDLKNGFDLLTDSNQRAAIERARDTALPSLTKQIQWLIPNQQEKTTGFFLYLPLYYQRSTSFKTVTTRRADFFGVILVSFSMDEFIHDHLNRYSDIAVTIHDSEPQYLENQVDNNQLTYNPIHPYFFKVIYLEIGGQLWQIRLVTLPHSNTIAYHQIQYGVFISGLIMSLLLAGMTGSFIKTRRINSRLQTEINKRIRLEKRLRNREKLLRLVIDSIPQYIFWKDLNQVYLGCNQHFATLTGAGSPAQIVGKTDSEITWPVKNYQNFHSVIQQVLARNSPEYHTIEILQLEGKPPQWLDIHLISLQDCESQIMGILVTFADITEQKLAEQALKQAHLELHQFKTTLDMAPDGVFIREADTLKLSYVNQGMTKLFGYTETELLQTMPGAFNPEISEQQLSTLLNSLRNGSQPAITFETVRQHQNGSVIPIEISLQYIEVPEQLSRFIGIVRDITERKQAQTLLQQAIETVAQVNIELSQFKMTLDMTLDIVLMRDANTLKFTYANQGAVKQLGYTQAELLQLTPVQLTPEFTPDSLRAWLAPLVTGSQSAMTFETVAQHKAGHLIPVEIFVQYIKVPGVDRFISIARDITERKQAEIALLQAKKLAESAKQEAEIANRAKSIFLANMSHELRTPLNSILGYAQILSRDSQLTAKQQEGVDIIQRSGDYLLTLINDILDLAKIEAGKIELWLTDFNFIHFIQSITDLFSWRAQQKGISFRYEALSHLPKGVRTDEKRLRQILINLLGNAIKFTDKGGVTLKMGYHNQRIRFQIEDTGIGIAPDELDRIFTPFQQVGDPHYWAQGTGLGLAITKNLIEIMGGKLAVESTFQRGSTFWFALDLPDVSDLMKKEPHELQVIIGFEGTARKILVVDDKWENRSVIINLLTPLGFEIIEANHGQEGLTKAQALIPDLIITDLVMPVLDGFELIRQLRKIPQLKKIPIIVVSASVFETDQLQSFQAGCDDFLAKPIRADILLDRLQNYLNLQWIYEPIAPPTTSGVNMKPVNHSVTLITPPLAQLVTLYDLAMQGDISGIMAEIDKLEPVEPQWVSFCRQIRQLAKNFEEEKICQLLEQYMNDLGAQPPN</sequence>
<dbReference type="InterPro" id="IPR036097">
    <property type="entry name" value="HisK_dim/P_sf"/>
</dbReference>
<dbReference type="Pfam" id="PF13426">
    <property type="entry name" value="PAS_9"/>
    <property type="match status" value="2"/>
</dbReference>
<dbReference type="GO" id="GO:0005524">
    <property type="term" value="F:ATP binding"/>
    <property type="evidence" value="ECO:0007669"/>
    <property type="project" value="UniProtKB-KW"/>
</dbReference>
<dbReference type="Pfam" id="PF02518">
    <property type="entry name" value="HATPase_c"/>
    <property type="match status" value="1"/>
</dbReference>
<dbReference type="InterPro" id="IPR035965">
    <property type="entry name" value="PAS-like_dom_sf"/>
</dbReference>
<evidence type="ECO:0000313" key="20">
    <source>
        <dbReference type="EMBL" id="BAP55317.1"/>
    </source>
</evidence>
<evidence type="ECO:0000259" key="19">
    <source>
        <dbReference type="PROSITE" id="PS50839"/>
    </source>
</evidence>
<evidence type="ECO:0000256" key="14">
    <source>
        <dbReference type="SAM" id="Coils"/>
    </source>
</evidence>
<keyword evidence="4 13" id="KW-0597">Phosphoprotein</keyword>
<dbReference type="SMART" id="SM00091">
    <property type="entry name" value="PAS"/>
    <property type="match status" value="3"/>
</dbReference>
<dbReference type="PROSITE" id="PS50839">
    <property type="entry name" value="CHASE"/>
    <property type="match status" value="1"/>
</dbReference>
<evidence type="ECO:0000256" key="9">
    <source>
        <dbReference type="ARBA" id="ARBA00022840"/>
    </source>
</evidence>
<evidence type="ECO:0000256" key="10">
    <source>
        <dbReference type="ARBA" id="ARBA00022989"/>
    </source>
</evidence>
<feature type="domain" description="PAC" evidence="18">
    <location>
        <begin position="407"/>
        <end position="460"/>
    </location>
</feature>
<dbReference type="Gene3D" id="3.40.50.2300">
    <property type="match status" value="1"/>
</dbReference>
<dbReference type="SUPFAM" id="SSF47384">
    <property type="entry name" value="Homodimeric domain of signal transducing histidine kinase"/>
    <property type="match status" value="1"/>
</dbReference>
<dbReference type="InterPro" id="IPR011006">
    <property type="entry name" value="CheY-like_superfamily"/>
</dbReference>
<evidence type="ECO:0000256" key="12">
    <source>
        <dbReference type="ARBA" id="ARBA00023136"/>
    </source>
</evidence>
<dbReference type="SUPFAM" id="SSF52172">
    <property type="entry name" value="CheY-like"/>
    <property type="match status" value="1"/>
</dbReference>
<dbReference type="GO" id="GO:0016020">
    <property type="term" value="C:membrane"/>
    <property type="evidence" value="ECO:0007669"/>
    <property type="project" value="UniProtKB-SubCell"/>
</dbReference>
<evidence type="ECO:0000256" key="11">
    <source>
        <dbReference type="ARBA" id="ARBA00023012"/>
    </source>
</evidence>
<dbReference type="Pfam" id="PF00512">
    <property type="entry name" value="HisKA"/>
    <property type="match status" value="1"/>
</dbReference>
<comment type="subcellular location">
    <subcellularLocation>
        <location evidence="2">Membrane</location>
    </subcellularLocation>
</comment>
<dbReference type="InterPro" id="IPR013656">
    <property type="entry name" value="PAS_4"/>
</dbReference>
<dbReference type="Pfam" id="PF00072">
    <property type="entry name" value="Response_reg"/>
    <property type="match status" value="1"/>
</dbReference>
<dbReference type="SMART" id="SM00086">
    <property type="entry name" value="PAC"/>
    <property type="match status" value="3"/>
</dbReference>
<dbReference type="InterPro" id="IPR000014">
    <property type="entry name" value="PAS"/>
</dbReference>
<reference evidence="20 21" key="1">
    <citation type="journal article" date="2014" name="ISME J.">
        <title>Ecophysiology of Thioploca ingrica as revealed by the complete genome sequence supplemented with proteomic evidence.</title>
        <authorList>
            <person name="Kojima H."/>
            <person name="Ogura Y."/>
            <person name="Yamamoto N."/>
            <person name="Togashi T."/>
            <person name="Mori H."/>
            <person name="Watanabe T."/>
            <person name="Nemoto F."/>
            <person name="Kurokawa K."/>
            <person name="Hayashi T."/>
            <person name="Fukui M."/>
        </authorList>
    </citation>
    <scope>NUCLEOTIDE SEQUENCE [LARGE SCALE GENOMIC DNA]</scope>
</reference>
<dbReference type="Gene3D" id="1.10.287.130">
    <property type="match status" value="1"/>
</dbReference>
<dbReference type="Proteomes" id="UP000031623">
    <property type="component" value="Chromosome"/>
</dbReference>
<keyword evidence="21" id="KW-1185">Reference proteome</keyword>
<evidence type="ECO:0000259" key="17">
    <source>
        <dbReference type="PROSITE" id="PS50112"/>
    </source>
</evidence>
<dbReference type="InterPro" id="IPR003661">
    <property type="entry name" value="HisK_dim/P_dom"/>
</dbReference>
<dbReference type="InterPro" id="IPR042240">
    <property type="entry name" value="CHASE_sf"/>
</dbReference>
<dbReference type="CDD" id="cd00130">
    <property type="entry name" value="PAS"/>
    <property type="match status" value="2"/>
</dbReference>
<dbReference type="Gene3D" id="3.30.450.20">
    <property type="entry name" value="PAS domain"/>
    <property type="match status" value="3"/>
</dbReference>
<dbReference type="SUPFAM" id="SSF55785">
    <property type="entry name" value="PYP-like sensor domain (PAS domain)"/>
    <property type="match status" value="3"/>
</dbReference>
<evidence type="ECO:0000259" key="16">
    <source>
        <dbReference type="PROSITE" id="PS50110"/>
    </source>
</evidence>
<evidence type="ECO:0000256" key="2">
    <source>
        <dbReference type="ARBA" id="ARBA00004370"/>
    </source>
</evidence>
<comment type="catalytic activity">
    <reaction evidence="1">
        <text>ATP + protein L-histidine = ADP + protein N-phospho-L-histidine.</text>
        <dbReference type="EC" id="2.7.13.3"/>
    </reaction>
</comment>
<dbReference type="CDD" id="cd00082">
    <property type="entry name" value="HisKA"/>
    <property type="match status" value="1"/>
</dbReference>
<dbReference type="SUPFAM" id="SSF55874">
    <property type="entry name" value="ATPase domain of HSP90 chaperone/DNA topoisomerase II/histidine kinase"/>
    <property type="match status" value="1"/>
</dbReference>
<feature type="domain" description="Histidine kinase" evidence="15">
    <location>
        <begin position="751"/>
        <end position="967"/>
    </location>
</feature>
<feature type="coiled-coil region" evidence="14">
    <location>
        <begin position="717"/>
        <end position="744"/>
    </location>
</feature>
<feature type="domain" description="PAS" evidence="17">
    <location>
        <begin position="464"/>
        <end position="534"/>
    </location>
</feature>
<name>A0A090AIR5_9GAMM</name>
<dbReference type="PROSITE" id="PS50113">
    <property type="entry name" value="PAC"/>
    <property type="match status" value="2"/>
</dbReference>
<dbReference type="SMART" id="SM00448">
    <property type="entry name" value="REC"/>
    <property type="match status" value="1"/>
</dbReference>
<evidence type="ECO:0000256" key="13">
    <source>
        <dbReference type="PROSITE-ProRule" id="PRU00169"/>
    </source>
</evidence>
<dbReference type="Gene3D" id="3.30.450.350">
    <property type="entry name" value="CHASE domain"/>
    <property type="match status" value="1"/>
</dbReference>
<dbReference type="InterPro" id="IPR006189">
    <property type="entry name" value="CHASE_dom"/>
</dbReference>
<dbReference type="EMBL" id="AP014633">
    <property type="protein sequence ID" value="BAP55317.1"/>
    <property type="molecule type" value="Genomic_DNA"/>
</dbReference>
<gene>
    <name evidence="20" type="ORF">THII_1020</name>
</gene>
<evidence type="ECO:0000256" key="4">
    <source>
        <dbReference type="ARBA" id="ARBA00022553"/>
    </source>
</evidence>
<feature type="domain" description="PAC" evidence="18">
    <location>
        <begin position="537"/>
        <end position="590"/>
    </location>
</feature>
<dbReference type="PROSITE" id="PS50110">
    <property type="entry name" value="RESPONSE_REGULATORY"/>
    <property type="match status" value="1"/>
</dbReference>
<dbReference type="SMART" id="SM01079">
    <property type="entry name" value="CHASE"/>
    <property type="match status" value="1"/>
</dbReference>
<keyword evidence="7" id="KW-0547">Nucleotide-binding</keyword>
<evidence type="ECO:0000256" key="3">
    <source>
        <dbReference type="ARBA" id="ARBA00012438"/>
    </source>
</evidence>
<dbReference type="Pfam" id="PF03924">
    <property type="entry name" value="CHASE"/>
    <property type="match status" value="1"/>
</dbReference>
<feature type="domain" description="Response regulatory" evidence="16">
    <location>
        <begin position="991"/>
        <end position="1107"/>
    </location>
</feature>
<keyword evidence="10" id="KW-1133">Transmembrane helix</keyword>
<dbReference type="HOGENOM" id="CLU_269998_0_0_6"/>
<dbReference type="STRING" id="40754.THII_1020"/>
<dbReference type="InterPro" id="IPR036890">
    <property type="entry name" value="HATPase_C_sf"/>
</dbReference>
<feature type="modified residue" description="4-aspartylphosphate" evidence="13">
    <location>
        <position position="1040"/>
    </location>
</feature>